<organism evidence="1 2">
    <name type="scientific">Sphaeroforma arctica JP610</name>
    <dbReference type="NCBI Taxonomy" id="667725"/>
    <lineage>
        <taxon>Eukaryota</taxon>
        <taxon>Ichthyosporea</taxon>
        <taxon>Ichthyophonida</taxon>
        <taxon>Sphaeroforma</taxon>
    </lineage>
</organism>
<keyword evidence="2" id="KW-1185">Reference proteome</keyword>
<name>A0A0L0F4S4_9EUKA</name>
<dbReference type="AlphaFoldDB" id="A0A0L0F4S4"/>
<dbReference type="GeneID" id="25916263"/>
<feature type="non-terminal residue" evidence="1">
    <location>
        <position position="1"/>
    </location>
</feature>
<dbReference type="Proteomes" id="UP000054560">
    <property type="component" value="Unassembled WGS sequence"/>
</dbReference>
<evidence type="ECO:0000313" key="2">
    <source>
        <dbReference type="Proteomes" id="UP000054560"/>
    </source>
</evidence>
<dbReference type="RefSeq" id="XP_014145599.1">
    <property type="nucleotide sequence ID" value="XM_014290124.1"/>
</dbReference>
<sequence>VPTWVSPEAQAQLLANLAHPVSTLDLLPTLRQFMGWKLYPQVSHIVGDYTWMETVYPGANGIRRSVYMESE</sequence>
<reference evidence="1 2" key="1">
    <citation type="submission" date="2011-02" db="EMBL/GenBank/DDBJ databases">
        <title>The Genome Sequence of Sphaeroforma arctica JP610.</title>
        <authorList>
            <consortium name="The Broad Institute Genome Sequencing Platform"/>
            <person name="Russ C."/>
            <person name="Cuomo C."/>
            <person name="Young S.K."/>
            <person name="Zeng Q."/>
            <person name="Gargeya S."/>
            <person name="Alvarado L."/>
            <person name="Berlin A."/>
            <person name="Chapman S.B."/>
            <person name="Chen Z."/>
            <person name="Freedman E."/>
            <person name="Gellesch M."/>
            <person name="Goldberg J."/>
            <person name="Griggs A."/>
            <person name="Gujja S."/>
            <person name="Heilman E."/>
            <person name="Heiman D."/>
            <person name="Howarth C."/>
            <person name="Mehta T."/>
            <person name="Neiman D."/>
            <person name="Pearson M."/>
            <person name="Roberts A."/>
            <person name="Saif S."/>
            <person name="Shea T."/>
            <person name="Shenoy N."/>
            <person name="Sisk P."/>
            <person name="Stolte C."/>
            <person name="Sykes S."/>
            <person name="White J."/>
            <person name="Yandava C."/>
            <person name="Burger G."/>
            <person name="Gray M.W."/>
            <person name="Holland P.W.H."/>
            <person name="King N."/>
            <person name="Lang F.B.F."/>
            <person name="Roger A.J."/>
            <person name="Ruiz-Trillo I."/>
            <person name="Haas B."/>
            <person name="Nusbaum C."/>
            <person name="Birren B."/>
        </authorList>
    </citation>
    <scope>NUCLEOTIDE SEQUENCE [LARGE SCALE GENOMIC DNA]</scope>
    <source>
        <strain evidence="1 2">JP610</strain>
    </source>
</reference>
<dbReference type="EMBL" id="KQ248273">
    <property type="protein sequence ID" value="KNC71697.1"/>
    <property type="molecule type" value="Genomic_DNA"/>
</dbReference>
<evidence type="ECO:0000313" key="1">
    <source>
        <dbReference type="EMBL" id="KNC71697.1"/>
    </source>
</evidence>
<accession>A0A0L0F4S4</accession>
<protein>
    <submittedName>
        <fullName evidence="1">Uncharacterized protein</fullName>
    </submittedName>
</protein>
<proteinExistence type="predicted"/>
<gene>
    <name evidence="1" type="ORF">SARC_15759</name>
</gene>